<accession>A0A261R5W3</accession>
<dbReference type="GO" id="GO:0003700">
    <property type="term" value="F:DNA-binding transcription factor activity"/>
    <property type="evidence" value="ECO:0007669"/>
    <property type="project" value="InterPro"/>
</dbReference>
<evidence type="ECO:0000259" key="5">
    <source>
        <dbReference type="PROSITE" id="PS01124"/>
    </source>
</evidence>
<dbReference type="AlphaFoldDB" id="A0A261R5W3"/>
<protein>
    <recommendedName>
        <fullName evidence="5">HTH araC/xylS-type domain-containing protein</fullName>
    </recommendedName>
</protein>
<dbReference type="InterPro" id="IPR032687">
    <property type="entry name" value="AraC-type_N"/>
</dbReference>
<dbReference type="SMART" id="SM00342">
    <property type="entry name" value="HTH_ARAC"/>
    <property type="match status" value="1"/>
</dbReference>
<evidence type="ECO:0000256" key="1">
    <source>
        <dbReference type="ARBA" id="ARBA00023015"/>
    </source>
</evidence>
<dbReference type="EMBL" id="NEVJ01000003">
    <property type="protein sequence ID" value="OZI20341.1"/>
    <property type="molecule type" value="Genomic_DNA"/>
</dbReference>
<keyword evidence="3" id="KW-0804">Transcription</keyword>
<dbReference type="PROSITE" id="PS00041">
    <property type="entry name" value="HTH_ARAC_FAMILY_1"/>
    <property type="match status" value="1"/>
</dbReference>
<keyword evidence="1" id="KW-0805">Transcription regulation</keyword>
<evidence type="ECO:0000256" key="3">
    <source>
        <dbReference type="ARBA" id="ARBA00023163"/>
    </source>
</evidence>
<dbReference type="PROSITE" id="PS01124">
    <property type="entry name" value="HTH_ARAC_FAMILY_2"/>
    <property type="match status" value="1"/>
</dbReference>
<gene>
    <name evidence="6" type="ORF">CAL26_22795</name>
</gene>
<dbReference type="SUPFAM" id="SSF46689">
    <property type="entry name" value="Homeodomain-like"/>
    <property type="match status" value="1"/>
</dbReference>
<dbReference type="PANTHER" id="PTHR47894">
    <property type="entry name" value="HTH-TYPE TRANSCRIPTIONAL REGULATOR GADX"/>
    <property type="match status" value="1"/>
</dbReference>
<organism evidence="6 7">
    <name type="scientific">Bordetella genomosp. 9</name>
    <dbReference type="NCBI Taxonomy" id="1416803"/>
    <lineage>
        <taxon>Bacteria</taxon>
        <taxon>Pseudomonadati</taxon>
        <taxon>Pseudomonadota</taxon>
        <taxon>Betaproteobacteria</taxon>
        <taxon>Burkholderiales</taxon>
        <taxon>Alcaligenaceae</taxon>
        <taxon>Bordetella</taxon>
    </lineage>
</organism>
<dbReference type="InterPro" id="IPR009057">
    <property type="entry name" value="Homeodomain-like_sf"/>
</dbReference>
<keyword evidence="2" id="KW-0238">DNA-binding</keyword>
<evidence type="ECO:0000313" key="7">
    <source>
        <dbReference type="Proteomes" id="UP000216857"/>
    </source>
</evidence>
<feature type="region of interest" description="Disordered" evidence="4">
    <location>
        <begin position="1"/>
        <end position="29"/>
    </location>
</feature>
<dbReference type="Proteomes" id="UP000216857">
    <property type="component" value="Unassembled WGS sequence"/>
</dbReference>
<comment type="caution">
    <text evidence="6">The sequence shown here is derived from an EMBL/GenBank/DDBJ whole genome shotgun (WGS) entry which is preliminary data.</text>
</comment>
<evidence type="ECO:0000256" key="2">
    <source>
        <dbReference type="ARBA" id="ARBA00023125"/>
    </source>
</evidence>
<proteinExistence type="predicted"/>
<dbReference type="GO" id="GO:0000976">
    <property type="term" value="F:transcription cis-regulatory region binding"/>
    <property type="evidence" value="ECO:0007669"/>
    <property type="project" value="TreeGrafter"/>
</dbReference>
<dbReference type="GO" id="GO:0005829">
    <property type="term" value="C:cytosol"/>
    <property type="evidence" value="ECO:0007669"/>
    <property type="project" value="TreeGrafter"/>
</dbReference>
<dbReference type="Gene3D" id="1.10.10.60">
    <property type="entry name" value="Homeodomain-like"/>
    <property type="match status" value="1"/>
</dbReference>
<reference evidence="6" key="1">
    <citation type="submission" date="2017-05" db="EMBL/GenBank/DDBJ databases">
        <title>Complete and WGS of Bordetella genogroups.</title>
        <authorList>
            <person name="Spilker T."/>
            <person name="Lipuma J."/>
        </authorList>
    </citation>
    <scope>NUCLEOTIDE SEQUENCE</scope>
    <source>
        <strain evidence="6">AU21707</strain>
    </source>
</reference>
<name>A0A261R5W3_9BORD</name>
<evidence type="ECO:0000256" key="4">
    <source>
        <dbReference type="SAM" id="MobiDB-lite"/>
    </source>
</evidence>
<dbReference type="InterPro" id="IPR018062">
    <property type="entry name" value="HTH_AraC-typ_CS"/>
</dbReference>
<dbReference type="Pfam" id="PF12625">
    <property type="entry name" value="Arabinose_bd"/>
    <property type="match status" value="1"/>
</dbReference>
<evidence type="ECO:0000313" key="6">
    <source>
        <dbReference type="EMBL" id="OZI20341.1"/>
    </source>
</evidence>
<feature type="domain" description="HTH araC/xylS-type" evidence="5">
    <location>
        <begin position="277"/>
        <end position="374"/>
    </location>
</feature>
<dbReference type="Pfam" id="PF12833">
    <property type="entry name" value="HTH_18"/>
    <property type="match status" value="1"/>
</dbReference>
<feature type="compositionally biased region" description="Pro residues" evidence="4">
    <location>
        <begin position="17"/>
        <end position="27"/>
    </location>
</feature>
<dbReference type="InterPro" id="IPR018060">
    <property type="entry name" value="HTH_AraC"/>
</dbReference>
<keyword evidence="7" id="KW-1185">Reference proteome</keyword>
<feature type="compositionally biased region" description="Polar residues" evidence="4">
    <location>
        <begin position="1"/>
        <end position="16"/>
    </location>
</feature>
<dbReference type="PANTHER" id="PTHR47894:SF1">
    <property type="entry name" value="HTH-TYPE TRANSCRIPTIONAL REGULATOR VQSM"/>
    <property type="match status" value="1"/>
</dbReference>
<sequence length="386" mass="41891">MVYSRNSLAMTMLSSTEPPPGQPPGPGLPALLPPAAGMTAGMVAHPAVPTIRPVTLRQLLNEVARRGRDPRPLCDGLGFGPDDLEQDGFFVSGRQATQLIRRALPVLGDPALGLEMGAGVNIVSWGLVTLGLMACASSRQLLDFAIEHQHHAGCLPSLHGEETGQAFRLVARAPVADRDVAIFLVDKALASLTQLGRQVVGTHFNPNRVDLVMERPSYGAVYERVFRCPVRFGSAENRIYFPVEPYAVRSADAVVLRQVRHELARAATPSGVCVMQACVVQAIRRDLAAPPPLNTIAASLHISERTLRRRLAERGSSYAELLCQERRARALALVAHSTRSVQQIALECGFSDARTLQRAFKRWTGTSPTAFRDQARLRPLETDPAA</sequence>